<dbReference type="SUPFAM" id="SSF55729">
    <property type="entry name" value="Acyl-CoA N-acyltransferases (Nat)"/>
    <property type="match status" value="1"/>
</dbReference>
<keyword evidence="1 4" id="KW-0808">Transferase</keyword>
<proteinExistence type="predicted"/>
<evidence type="ECO:0000256" key="2">
    <source>
        <dbReference type="ARBA" id="ARBA00023315"/>
    </source>
</evidence>
<reference evidence="4 5" key="1">
    <citation type="submission" date="2015-05" db="EMBL/GenBank/DDBJ databases">
        <title>Whole genome sequence and identification of bacterial endophytes from Costus igneus.</title>
        <authorList>
            <person name="Lee Y.P."/>
            <person name="Gan H.M."/>
            <person name="Eng W."/>
            <person name="Wheatley M.S."/>
            <person name="Caraballo A."/>
            <person name="Polter S."/>
            <person name="Savka M.A."/>
            <person name="Hudson A.O."/>
        </authorList>
    </citation>
    <scope>NUCLEOTIDE SEQUENCE [LARGE SCALE GENOMIC DNA]</scope>
    <source>
        <strain evidence="4 5">RIT379</strain>
    </source>
</reference>
<evidence type="ECO:0000256" key="1">
    <source>
        <dbReference type="ARBA" id="ARBA00022679"/>
    </source>
</evidence>
<dbReference type="PANTHER" id="PTHR10545:SF29">
    <property type="entry name" value="GH14572P-RELATED"/>
    <property type="match status" value="1"/>
</dbReference>
<comment type="caution">
    <text evidence="4">The sequence shown here is derived from an EMBL/GenBank/DDBJ whole genome shotgun (WGS) entry which is preliminary data.</text>
</comment>
<gene>
    <name evidence="4" type="ORF">ABW02_17125</name>
</gene>
<keyword evidence="5" id="KW-1185">Reference proteome</keyword>
<dbReference type="CDD" id="cd04301">
    <property type="entry name" value="NAT_SF"/>
    <property type="match status" value="1"/>
</dbReference>
<dbReference type="PANTHER" id="PTHR10545">
    <property type="entry name" value="DIAMINE N-ACETYLTRANSFERASE"/>
    <property type="match status" value="1"/>
</dbReference>
<organism evidence="4 5">
    <name type="scientific">Niallia circulans</name>
    <name type="common">Bacillus circulans</name>
    <dbReference type="NCBI Taxonomy" id="1397"/>
    <lineage>
        <taxon>Bacteria</taxon>
        <taxon>Bacillati</taxon>
        <taxon>Bacillota</taxon>
        <taxon>Bacilli</taxon>
        <taxon>Bacillales</taxon>
        <taxon>Bacillaceae</taxon>
        <taxon>Niallia</taxon>
    </lineage>
</organism>
<evidence type="ECO:0000313" key="5">
    <source>
        <dbReference type="Proteomes" id="UP000036045"/>
    </source>
</evidence>
<protein>
    <submittedName>
        <fullName evidence="4">Acetyltransferase</fullName>
    </submittedName>
</protein>
<keyword evidence="2" id="KW-0012">Acyltransferase</keyword>
<evidence type="ECO:0000313" key="4">
    <source>
        <dbReference type="EMBL" id="KLV24778.1"/>
    </source>
</evidence>
<feature type="domain" description="N-acetyltransferase" evidence="3">
    <location>
        <begin position="1"/>
        <end position="148"/>
    </location>
</feature>
<dbReference type="PATRIC" id="fig|1397.4.peg.1634"/>
<dbReference type="EMBL" id="LDPH01000019">
    <property type="protein sequence ID" value="KLV24778.1"/>
    <property type="molecule type" value="Genomic_DNA"/>
</dbReference>
<sequence length="148" mass="17327">MNIFQATKKDIGEVARLFNEYRMFYKREDDIVSAASYIKERIENNESVIFVVQDGDDYIGFTQLYPSYSSLSMKRTWILNDLYVEKRARKKGIGEMLLQQVKEYAKNSGAKSLSLSTAIDNLSAQRLYEKNGYKKDTKFFHYELNLNN</sequence>
<dbReference type="PROSITE" id="PS51186">
    <property type="entry name" value="GNAT"/>
    <property type="match status" value="1"/>
</dbReference>
<dbReference type="OrthoDB" id="9792929at2"/>
<dbReference type="InterPro" id="IPR016181">
    <property type="entry name" value="Acyl_CoA_acyltransferase"/>
</dbReference>
<dbReference type="Proteomes" id="UP000036045">
    <property type="component" value="Unassembled WGS sequence"/>
</dbReference>
<name>A0A0J1IFQ0_NIACI</name>
<dbReference type="AlphaFoldDB" id="A0A0J1IFQ0"/>
<evidence type="ECO:0000259" key="3">
    <source>
        <dbReference type="PROSITE" id="PS51186"/>
    </source>
</evidence>
<dbReference type="Pfam" id="PF00583">
    <property type="entry name" value="Acetyltransf_1"/>
    <property type="match status" value="1"/>
</dbReference>
<dbReference type="InterPro" id="IPR000182">
    <property type="entry name" value="GNAT_dom"/>
</dbReference>
<dbReference type="RefSeq" id="WP_047943497.1">
    <property type="nucleotide sequence ID" value="NZ_JARTLH010000058.1"/>
</dbReference>
<dbReference type="Gene3D" id="3.40.630.30">
    <property type="match status" value="1"/>
</dbReference>
<dbReference type="GO" id="GO:0008080">
    <property type="term" value="F:N-acetyltransferase activity"/>
    <property type="evidence" value="ECO:0007669"/>
    <property type="project" value="TreeGrafter"/>
</dbReference>
<dbReference type="InterPro" id="IPR051016">
    <property type="entry name" value="Diverse_Substrate_AcTransf"/>
</dbReference>
<accession>A0A0J1IFQ0</accession>